<sequence>MAQMKKLFSDIQIVFGVRAMGDVDNSQVCRCLGIEQEHRYVPPGENALGKAGEDSFLGTILGDIGGHEKLQSLGVAVPTGNGSGANAMEDGNADGAALRAGVDTLHEIDVVGEDDDRNDDATDVFVLAPNRMEPGDDPDAYEVFDSCDDPDADAFDKHQEVDDVQLVVVDGREIESDSKDDPIDSNGASEMRALNSDALRQLSLSGNGPPIAGDADHIFEQPYGPVQSGGDYPGLKDSYYGSSAAIRKVEETSLVLFLIFFR</sequence>
<evidence type="ECO:0000313" key="2">
    <source>
        <dbReference type="EMBL" id="ETP14512.1"/>
    </source>
</evidence>
<dbReference type="Proteomes" id="UP000018958">
    <property type="component" value="Unassembled WGS sequence"/>
</dbReference>
<evidence type="ECO:0000313" key="3">
    <source>
        <dbReference type="Proteomes" id="UP000018958"/>
    </source>
</evidence>
<feature type="region of interest" description="Disordered" evidence="1">
    <location>
        <begin position="205"/>
        <end position="226"/>
    </location>
</feature>
<accession>W2WVZ7</accession>
<comment type="caution">
    <text evidence="2">The sequence shown here is derived from an EMBL/GenBank/DDBJ whole genome shotgun (WGS) entry which is preliminary data.</text>
</comment>
<dbReference type="AlphaFoldDB" id="W2WVZ7"/>
<name>W2WVZ7_PHYNI</name>
<proteinExistence type="predicted"/>
<gene>
    <name evidence="2" type="ORF">F441_10561</name>
</gene>
<organism evidence="2 3">
    <name type="scientific">Phytophthora nicotianae CJ01A1</name>
    <dbReference type="NCBI Taxonomy" id="1317063"/>
    <lineage>
        <taxon>Eukaryota</taxon>
        <taxon>Sar</taxon>
        <taxon>Stramenopiles</taxon>
        <taxon>Oomycota</taxon>
        <taxon>Peronosporomycetes</taxon>
        <taxon>Peronosporales</taxon>
        <taxon>Peronosporaceae</taxon>
        <taxon>Phytophthora</taxon>
    </lineage>
</organism>
<evidence type="ECO:0000256" key="1">
    <source>
        <dbReference type="SAM" id="MobiDB-lite"/>
    </source>
</evidence>
<protein>
    <submittedName>
        <fullName evidence="2">Uncharacterized protein</fullName>
    </submittedName>
</protein>
<reference evidence="2 3" key="1">
    <citation type="submission" date="2013-11" db="EMBL/GenBank/DDBJ databases">
        <title>The Genome Sequence of Phytophthora parasitica CJ01A1.</title>
        <authorList>
            <consortium name="The Broad Institute Genomics Platform"/>
            <person name="Russ C."/>
            <person name="Tyler B."/>
            <person name="Panabieres F."/>
            <person name="Shan W."/>
            <person name="Tripathy S."/>
            <person name="Grunwald N."/>
            <person name="Machado M."/>
            <person name="Johnson C.S."/>
            <person name="Walker B."/>
            <person name="Young S.K."/>
            <person name="Zeng Q."/>
            <person name="Gargeya S."/>
            <person name="Fitzgerald M."/>
            <person name="Haas B."/>
            <person name="Abouelleil A."/>
            <person name="Allen A.W."/>
            <person name="Alvarado L."/>
            <person name="Arachchi H.M."/>
            <person name="Berlin A.M."/>
            <person name="Chapman S.B."/>
            <person name="Gainer-Dewar J."/>
            <person name="Goldberg J."/>
            <person name="Griggs A."/>
            <person name="Gujja S."/>
            <person name="Hansen M."/>
            <person name="Howarth C."/>
            <person name="Imamovic A."/>
            <person name="Ireland A."/>
            <person name="Larimer J."/>
            <person name="McCowan C."/>
            <person name="Murphy C."/>
            <person name="Pearson M."/>
            <person name="Poon T.W."/>
            <person name="Priest M."/>
            <person name="Roberts A."/>
            <person name="Saif S."/>
            <person name="Shea T."/>
            <person name="Sisk P."/>
            <person name="Sykes S."/>
            <person name="Wortman J."/>
            <person name="Nusbaum C."/>
            <person name="Birren B."/>
        </authorList>
    </citation>
    <scope>NUCLEOTIDE SEQUENCE [LARGE SCALE GENOMIC DNA]</scope>
    <source>
        <strain evidence="2 3">CJ01A1</strain>
    </source>
</reference>
<dbReference type="EMBL" id="ANIX01002107">
    <property type="protein sequence ID" value="ETP14512.1"/>
    <property type="molecule type" value="Genomic_DNA"/>
</dbReference>